<evidence type="ECO:0000313" key="3">
    <source>
        <dbReference type="Proteomes" id="UP001302249"/>
    </source>
</evidence>
<feature type="region of interest" description="Disordered" evidence="1">
    <location>
        <begin position="17"/>
        <end position="57"/>
    </location>
</feature>
<proteinExistence type="predicted"/>
<dbReference type="EMBL" id="CP135076">
    <property type="protein sequence ID" value="WNO54524.1"/>
    <property type="molecule type" value="Genomic_DNA"/>
</dbReference>
<reference evidence="2 3" key="1">
    <citation type="submission" date="2023-09" db="EMBL/GenBank/DDBJ databases">
        <authorList>
            <person name="Rey-Velasco X."/>
        </authorList>
    </citation>
    <scope>NUCLEOTIDE SEQUENCE [LARGE SCALE GENOMIC DNA]</scope>
    <source>
        <strain evidence="2 3">W311</strain>
    </source>
</reference>
<dbReference type="Pfam" id="PF10082">
    <property type="entry name" value="BBP2_2"/>
    <property type="match status" value="1"/>
</dbReference>
<name>A0ABZ0BAV5_9SPHN</name>
<dbReference type="Proteomes" id="UP001302249">
    <property type="component" value="Chromosome"/>
</dbReference>
<evidence type="ECO:0000313" key="2">
    <source>
        <dbReference type="EMBL" id="WNO54524.1"/>
    </source>
</evidence>
<gene>
    <name evidence="2" type="ORF">RPR59_04515</name>
</gene>
<dbReference type="InterPro" id="IPR018759">
    <property type="entry name" value="BBP2_2"/>
</dbReference>
<dbReference type="RefSeq" id="WP_313917110.1">
    <property type="nucleotide sequence ID" value="NZ_CP135076.1"/>
</dbReference>
<accession>A0ABZ0BAV5</accession>
<protein>
    <submittedName>
        <fullName evidence="2">Outer membrane beta-barrel protein</fullName>
    </submittedName>
</protein>
<keyword evidence="3" id="KW-1185">Reference proteome</keyword>
<sequence length="476" mass="51933">MLLAAIPVELRAQTAGTEAGDRIGAEATQPVGQRDGANSDDRAAPPALPSSLETQSRYDYNSEVVDQALDRYAAGLPVVSDHGSAPGMRGTPVRDRRHPEYAAPGLQLGSWKLSAQAGASVSYDSNVLRDADLDSKGDFYSRAFAVAGIASDWGRHSLGLSANFSHRFYGTYASKDGSEYSVDASGRLDVAQRSDLTLDARHSREIVEPFRSGGITGLLTQVRFDEDEVEGGGTFRGGRVELGGSAMLGRRRYVDAITVAGDRLDQSYRDYDRMRLEASAAYLLTGANAVFLSYTRDRRRYTNSIASVSPDVTTQELIGGIRGEITPLIRGQIGIGVLRSDYDDPALPTTTVLGLNSKITWLPTELTTVTLLGVREQEGSVRQSDGGYIATRFRAQVDHELLRNLLLLGQLEYEHDDYRATSRIDDIYRVTLGADWSVDHHLRNNIRIGVGRRSSNALARDSLSEFRITLGTGYAF</sequence>
<evidence type="ECO:0000256" key="1">
    <source>
        <dbReference type="SAM" id="MobiDB-lite"/>
    </source>
</evidence>
<organism evidence="2 3">
    <name type="scientific">Stakelama saccharophila</name>
    <dbReference type="NCBI Taxonomy" id="3075605"/>
    <lineage>
        <taxon>Bacteria</taxon>
        <taxon>Pseudomonadati</taxon>
        <taxon>Pseudomonadota</taxon>
        <taxon>Alphaproteobacteria</taxon>
        <taxon>Sphingomonadales</taxon>
        <taxon>Sphingomonadaceae</taxon>
        <taxon>Stakelama</taxon>
    </lineage>
</organism>